<protein>
    <submittedName>
        <fullName evidence="6">Formimidoylglutamase</fullName>
    </submittedName>
</protein>
<gene>
    <name evidence="6" type="ORF">MMF97_03520</name>
</gene>
<dbReference type="PANTHER" id="PTHR11358:SF35">
    <property type="entry name" value="FORMIMIDOYLGLUTAMASE"/>
    <property type="match status" value="1"/>
</dbReference>
<evidence type="ECO:0000313" key="6">
    <source>
        <dbReference type="EMBL" id="MCJ0741769.1"/>
    </source>
</evidence>
<dbReference type="Proteomes" id="UP001165460">
    <property type="component" value="Unassembled WGS sequence"/>
</dbReference>
<sequence length="338" mass="36836">MVKFIMDSFKIYTQEDIKAHVKLRKGETKLGEKIQILNGSLSAQHLKISKARVVILGIPEDIGVRANYGVGGAKTAWQAFLPAFLNLQQNIFLNGEDILLLGHFEIGEPEEDDIESLRQKTAAIDELVSPVIETIVKAGKIPVIIGGGHNNAYPIISGTSWALSQKISVINIDAHTDLRDVGEGRHSGNGFSNAFTHKLLAGYTGFGIHQNYISESLINYSQNNPVKLIYFDDILSNDQSPVNGFKDIVEGLKGPCGLEIDLDSITGILASAATPSGFELNEVRKMILAAANKFCYLHLCEGALKLENGRTDLSIGKTLSYLVSDFIKALHLHNAVLL</sequence>
<proteinExistence type="inferred from homology"/>
<dbReference type="RefSeq" id="WP_243359220.1">
    <property type="nucleotide sequence ID" value="NZ_JALGBH010000001.1"/>
</dbReference>
<dbReference type="Gene3D" id="3.40.800.10">
    <property type="entry name" value="Ureohydrolase domain"/>
    <property type="match status" value="1"/>
</dbReference>
<name>A0ABS9ZT50_9SPHI</name>
<keyword evidence="1" id="KW-0479">Metal-binding</keyword>
<accession>A0ABS9ZT50</accession>
<evidence type="ECO:0000256" key="4">
    <source>
        <dbReference type="ARBA" id="ARBA00023211"/>
    </source>
</evidence>
<dbReference type="InterPro" id="IPR006035">
    <property type="entry name" value="Ureohydrolase"/>
</dbReference>
<dbReference type="SUPFAM" id="SSF52768">
    <property type="entry name" value="Arginase/deacetylase"/>
    <property type="match status" value="1"/>
</dbReference>
<evidence type="ECO:0000256" key="3">
    <source>
        <dbReference type="ARBA" id="ARBA00022808"/>
    </source>
</evidence>
<dbReference type="Pfam" id="PF00491">
    <property type="entry name" value="Arginase"/>
    <property type="match status" value="1"/>
</dbReference>
<dbReference type="InterPro" id="IPR023696">
    <property type="entry name" value="Ureohydrolase_dom_sf"/>
</dbReference>
<dbReference type="PANTHER" id="PTHR11358">
    <property type="entry name" value="ARGINASE/AGMATINASE"/>
    <property type="match status" value="1"/>
</dbReference>
<dbReference type="PROSITE" id="PS51409">
    <property type="entry name" value="ARGINASE_2"/>
    <property type="match status" value="1"/>
</dbReference>
<evidence type="ECO:0000256" key="5">
    <source>
        <dbReference type="PROSITE-ProRule" id="PRU00742"/>
    </source>
</evidence>
<keyword evidence="3" id="KW-0369">Histidine metabolism</keyword>
<organism evidence="6 7">
    <name type="scientific">Pedobacter montanisoli</name>
    <dbReference type="NCBI Taxonomy" id="2923277"/>
    <lineage>
        <taxon>Bacteria</taxon>
        <taxon>Pseudomonadati</taxon>
        <taxon>Bacteroidota</taxon>
        <taxon>Sphingobacteriia</taxon>
        <taxon>Sphingobacteriales</taxon>
        <taxon>Sphingobacteriaceae</taxon>
        <taxon>Pedobacter</taxon>
    </lineage>
</organism>
<dbReference type="CDD" id="cd09988">
    <property type="entry name" value="Formimidoylglutamase"/>
    <property type="match status" value="1"/>
</dbReference>
<keyword evidence="7" id="KW-1185">Reference proteome</keyword>
<comment type="caution">
    <text evidence="6">The sequence shown here is derived from an EMBL/GenBank/DDBJ whole genome shotgun (WGS) entry which is preliminary data.</text>
</comment>
<reference evidence="6" key="1">
    <citation type="submission" date="2022-03" db="EMBL/GenBank/DDBJ databases">
        <authorList>
            <person name="Woo C.Y."/>
        </authorList>
    </citation>
    <scope>NUCLEOTIDE SEQUENCE</scope>
    <source>
        <strain evidence="6">CYS-01</strain>
    </source>
</reference>
<evidence type="ECO:0000256" key="2">
    <source>
        <dbReference type="ARBA" id="ARBA00022801"/>
    </source>
</evidence>
<keyword evidence="2" id="KW-0378">Hydrolase</keyword>
<keyword evidence="4" id="KW-0464">Manganese</keyword>
<evidence type="ECO:0000313" key="7">
    <source>
        <dbReference type="Proteomes" id="UP001165460"/>
    </source>
</evidence>
<comment type="similarity">
    <text evidence="5">Belongs to the arginase family.</text>
</comment>
<dbReference type="EMBL" id="JALGBH010000001">
    <property type="protein sequence ID" value="MCJ0741769.1"/>
    <property type="molecule type" value="Genomic_DNA"/>
</dbReference>
<evidence type="ECO:0000256" key="1">
    <source>
        <dbReference type="ARBA" id="ARBA00022723"/>
    </source>
</evidence>